<organism evidence="2 3">
    <name type="scientific">Pleurodeles waltl</name>
    <name type="common">Iberian ribbed newt</name>
    <dbReference type="NCBI Taxonomy" id="8319"/>
    <lineage>
        <taxon>Eukaryota</taxon>
        <taxon>Metazoa</taxon>
        <taxon>Chordata</taxon>
        <taxon>Craniata</taxon>
        <taxon>Vertebrata</taxon>
        <taxon>Euteleostomi</taxon>
        <taxon>Amphibia</taxon>
        <taxon>Batrachia</taxon>
        <taxon>Caudata</taxon>
        <taxon>Salamandroidea</taxon>
        <taxon>Salamandridae</taxon>
        <taxon>Pleurodelinae</taxon>
        <taxon>Pleurodeles</taxon>
    </lineage>
</organism>
<dbReference type="EMBL" id="JANPWB010000015">
    <property type="protein sequence ID" value="KAJ1089523.1"/>
    <property type="molecule type" value="Genomic_DNA"/>
</dbReference>
<name>A0AAV7LJG7_PLEWA</name>
<feature type="region of interest" description="Disordered" evidence="1">
    <location>
        <begin position="1"/>
        <end position="30"/>
    </location>
</feature>
<comment type="caution">
    <text evidence="2">The sequence shown here is derived from an EMBL/GenBank/DDBJ whole genome shotgun (WGS) entry which is preliminary data.</text>
</comment>
<dbReference type="AlphaFoldDB" id="A0AAV7LJG7"/>
<gene>
    <name evidence="2" type="ORF">NDU88_002674</name>
</gene>
<protein>
    <submittedName>
        <fullName evidence="2">Uncharacterized protein</fullName>
    </submittedName>
</protein>
<accession>A0AAV7LJG7</accession>
<evidence type="ECO:0000313" key="3">
    <source>
        <dbReference type="Proteomes" id="UP001066276"/>
    </source>
</evidence>
<keyword evidence="3" id="KW-1185">Reference proteome</keyword>
<evidence type="ECO:0000256" key="1">
    <source>
        <dbReference type="SAM" id="MobiDB-lite"/>
    </source>
</evidence>
<sequence length="84" mass="8818">MPRRRDGSGIQRWLHWTSGPGRAGPGASRGCRVSVKPGDYAAPPFAGSGDGRSTSAMNAIGEPPLGSGEWVRLCALLKVWNDLG</sequence>
<evidence type="ECO:0000313" key="2">
    <source>
        <dbReference type="EMBL" id="KAJ1089523.1"/>
    </source>
</evidence>
<dbReference type="Proteomes" id="UP001066276">
    <property type="component" value="Chromosome 11"/>
</dbReference>
<proteinExistence type="predicted"/>
<reference evidence="2" key="1">
    <citation type="journal article" date="2022" name="bioRxiv">
        <title>Sequencing and chromosome-scale assembly of the giantPleurodeles waltlgenome.</title>
        <authorList>
            <person name="Brown T."/>
            <person name="Elewa A."/>
            <person name="Iarovenko S."/>
            <person name="Subramanian E."/>
            <person name="Araus A.J."/>
            <person name="Petzold A."/>
            <person name="Susuki M."/>
            <person name="Suzuki K.-i.T."/>
            <person name="Hayashi T."/>
            <person name="Toyoda A."/>
            <person name="Oliveira C."/>
            <person name="Osipova E."/>
            <person name="Leigh N.D."/>
            <person name="Simon A."/>
            <person name="Yun M.H."/>
        </authorList>
    </citation>
    <scope>NUCLEOTIDE SEQUENCE</scope>
    <source>
        <strain evidence="2">20211129_DDA</strain>
        <tissue evidence="2">Liver</tissue>
    </source>
</reference>